<protein>
    <submittedName>
        <fullName evidence="2">MarR family transcriptional regulator</fullName>
    </submittedName>
</protein>
<dbReference type="KEGG" id="ppel:H6H00_21910"/>
<dbReference type="SMART" id="SM00347">
    <property type="entry name" value="HTH_MARR"/>
    <property type="match status" value="1"/>
</dbReference>
<evidence type="ECO:0000313" key="3">
    <source>
        <dbReference type="Proteomes" id="UP000515728"/>
    </source>
</evidence>
<evidence type="ECO:0000313" key="2">
    <source>
        <dbReference type="EMBL" id="QNG50839.1"/>
    </source>
</evidence>
<organism evidence="2 3">
    <name type="scientific">Pseudonocardia petroleophila</name>
    <dbReference type="NCBI Taxonomy" id="37331"/>
    <lineage>
        <taxon>Bacteria</taxon>
        <taxon>Bacillati</taxon>
        <taxon>Actinomycetota</taxon>
        <taxon>Actinomycetes</taxon>
        <taxon>Pseudonocardiales</taxon>
        <taxon>Pseudonocardiaceae</taxon>
        <taxon>Pseudonocardia</taxon>
    </lineage>
</organism>
<dbReference type="InterPro" id="IPR036390">
    <property type="entry name" value="WH_DNA-bd_sf"/>
</dbReference>
<dbReference type="InterPro" id="IPR036388">
    <property type="entry name" value="WH-like_DNA-bd_sf"/>
</dbReference>
<dbReference type="Proteomes" id="UP000515728">
    <property type="component" value="Chromosome"/>
</dbReference>
<dbReference type="Gene3D" id="1.10.10.10">
    <property type="entry name" value="Winged helix-like DNA-binding domain superfamily/Winged helix DNA-binding domain"/>
    <property type="match status" value="1"/>
</dbReference>
<dbReference type="PANTHER" id="PTHR33164:SF106">
    <property type="entry name" value="TRANSCRIPTIONAL REGULATORY PROTEIN"/>
    <property type="match status" value="1"/>
</dbReference>
<dbReference type="PROSITE" id="PS50995">
    <property type="entry name" value="HTH_MARR_2"/>
    <property type="match status" value="1"/>
</dbReference>
<dbReference type="SUPFAM" id="SSF46785">
    <property type="entry name" value="Winged helix' DNA-binding domain"/>
    <property type="match status" value="1"/>
</dbReference>
<proteinExistence type="predicted"/>
<dbReference type="Pfam" id="PF12802">
    <property type="entry name" value="MarR_2"/>
    <property type="match status" value="1"/>
</dbReference>
<evidence type="ECO:0000259" key="1">
    <source>
        <dbReference type="PROSITE" id="PS50995"/>
    </source>
</evidence>
<dbReference type="GO" id="GO:0003700">
    <property type="term" value="F:DNA-binding transcription factor activity"/>
    <property type="evidence" value="ECO:0007669"/>
    <property type="project" value="InterPro"/>
</dbReference>
<dbReference type="PANTHER" id="PTHR33164">
    <property type="entry name" value="TRANSCRIPTIONAL REGULATOR, MARR FAMILY"/>
    <property type="match status" value="1"/>
</dbReference>
<dbReference type="AlphaFoldDB" id="A0A7G7MDH8"/>
<accession>A0A7G7MDH8</accession>
<feature type="domain" description="HTH marR-type" evidence="1">
    <location>
        <begin position="37"/>
        <end position="173"/>
    </location>
</feature>
<gene>
    <name evidence="2" type="ORF">H6H00_21910</name>
</gene>
<reference evidence="2 3" key="1">
    <citation type="submission" date="2020-08" db="EMBL/GenBank/DDBJ databases">
        <authorList>
            <person name="Mo P."/>
        </authorList>
    </citation>
    <scope>NUCLEOTIDE SEQUENCE [LARGE SCALE GENOMIC DNA]</scope>
    <source>
        <strain evidence="2 3">CGMCC 4.1532</strain>
    </source>
</reference>
<dbReference type="InterPro" id="IPR000835">
    <property type="entry name" value="HTH_MarR-typ"/>
</dbReference>
<dbReference type="GO" id="GO:0006950">
    <property type="term" value="P:response to stress"/>
    <property type="evidence" value="ECO:0007669"/>
    <property type="project" value="TreeGrafter"/>
</dbReference>
<dbReference type="EMBL" id="CP060131">
    <property type="protein sequence ID" value="QNG50839.1"/>
    <property type="molecule type" value="Genomic_DNA"/>
</dbReference>
<sequence>MRCRIVEQGSVFRPPGRGNGVSRRSRCCYRRAVDGDRDELVRLLQAYAAEAERLSHVFADRHGMHATDLSALLAVMQADRAGAPLTPGRLGRHLGLSSGATTAVVDRLERADHVRRARDDRDRRRVTLHYGAAAEQVGSAFFGPLGARMDELLAGYDAAELAAARRFLGEATEMVRAYRESVAPPTGG</sequence>
<keyword evidence="3" id="KW-1185">Reference proteome</keyword>
<dbReference type="InterPro" id="IPR039422">
    <property type="entry name" value="MarR/SlyA-like"/>
</dbReference>
<name>A0A7G7MDH8_9PSEU</name>